<dbReference type="STRING" id="1505725.GA0061074_104119"/>
<evidence type="ECO:0000313" key="2">
    <source>
        <dbReference type="EMBL" id="SCB91743.1"/>
    </source>
</evidence>
<dbReference type="RefSeq" id="WP_159426652.1">
    <property type="nucleotide sequence ID" value="NZ_BJEE01000001.1"/>
</dbReference>
<accession>A0A1C4AB21</accession>
<dbReference type="Proteomes" id="UP000199268">
    <property type="component" value="Unassembled WGS sequence"/>
</dbReference>
<organism evidence="2 3">
    <name type="scientific">Weissella bombi</name>
    <dbReference type="NCBI Taxonomy" id="1505725"/>
    <lineage>
        <taxon>Bacteria</taxon>
        <taxon>Bacillati</taxon>
        <taxon>Bacillota</taxon>
        <taxon>Bacilli</taxon>
        <taxon>Lactobacillales</taxon>
        <taxon>Lactobacillaceae</taxon>
        <taxon>Weissella</taxon>
    </lineage>
</organism>
<dbReference type="EMBL" id="FMAO01000004">
    <property type="protein sequence ID" value="SCB91743.1"/>
    <property type="molecule type" value="Genomic_DNA"/>
</dbReference>
<dbReference type="PANTHER" id="PTHR37314:SF4">
    <property type="entry name" value="UPF0700 TRANSMEMBRANE PROTEIN YOAK"/>
    <property type="match status" value="1"/>
</dbReference>
<feature type="transmembrane region" description="Helical" evidence="1">
    <location>
        <begin position="91"/>
        <end position="111"/>
    </location>
</feature>
<keyword evidence="1" id="KW-1133">Transmembrane helix</keyword>
<evidence type="ECO:0000313" key="3">
    <source>
        <dbReference type="Proteomes" id="UP000199268"/>
    </source>
</evidence>
<reference evidence="3" key="1">
    <citation type="submission" date="2016-08" db="EMBL/GenBank/DDBJ databases">
        <authorList>
            <person name="Varghese N."/>
            <person name="Submissions Spin"/>
        </authorList>
    </citation>
    <scope>NUCLEOTIDE SEQUENCE [LARGE SCALE GENOMIC DNA]</scope>
    <source>
        <strain evidence="3">R-53094</strain>
    </source>
</reference>
<dbReference type="InterPro" id="IPR010699">
    <property type="entry name" value="DUF1275"/>
</dbReference>
<keyword evidence="1" id="KW-0812">Transmembrane</keyword>
<keyword evidence="3" id="KW-1185">Reference proteome</keyword>
<feature type="transmembrane region" description="Helical" evidence="1">
    <location>
        <begin position="117"/>
        <end position="136"/>
    </location>
</feature>
<name>A0A1C4AB21_9LACO</name>
<dbReference type="PANTHER" id="PTHR37314">
    <property type="entry name" value="SLR0142 PROTEIN"/>
    <property type="match status" value="1"/>
</dbReference>
<sequence length="222" mass="24810">MIHNYPIKESMRTGMLLAATAGFIDAYTFTIHDMRFASFQSGNLLQIGLNVAGGKWLHALLYFWPVFAFLIGTSFNQLLKHFAKNRHQSHTMIALLVELIGLIVVALLEYNNISADIILPLLAFFMAIQADTFNLIHGMPYMTILSTGNLRTLSSGLTNGLLWHDKESLHRAGRVAPVILAFFISAILAFFAIQLFHQGALFIAPILILGLLILVNREEKQE</sequence>
<dbReference type="Pfam" id="PF06912">
    <property type="entry name" value="DUF1275"/>
    <property type="match status" value="1"/>
</dbReference>
<protein>
    <submittedName>
        <fullName evidence="2">Uncharacterized membrane protein YoaK, UPF0700 family</fullName>
    </submittedName>
</protein>
<feature type="transmembrane region" description="Helical" evidence="1">
    <location>
        <begin position="59"/>
        <end position="79"/>
    </location>
</feature>
<gene>
    <name evidence="2" type="ORF">GA0061074_104119</name>
</gene>
<feature type="transmembrane region" description="Helical" evidence="1">
    <location>
        <begin position="199"/>
        <end position="216"/>
    </location>
</feature>
<dbReference type="AlphaFoldDB" id="A0A1C4AB21"/>
<evidence type="ECO:0000256" key="1">
    <source>
        <dbReference type="SAM" id="Phobius"/>
    </source>
</evidence>
<keyword evidence="1" id="KW-0472">Membrane</keyword>
<feature type="transmembrane region" description="Helical" evidence="1">
    <location>
        <begin position="175"/>
        <end position="193"/>
    </location>
</feature>
<proteinExistence type="predicted"/>